<evidence type="ECO:0000313" key="11">
    <source>
        <dbReference type="Ensembl" id="ENSMMUP00000081131.1"/>
    </source>
</evidence>
<feature type="compositionally biased region" description="Polar residues" evidence="10">
    <location>
        <begin position="152"/>
        <end position="163"/>
    </location>
</feature>
<reference evidence="11" key="2">
    <citation type="submission" date="2019-01" db="EMBL/GenBank/DDBJ databases">
        <authorList>
            <person name="Graves T."/>
            <person name="Eichler E.E."/>
            <person name="Wilson R.K."/>
        </authorList>
    </citation>
    <scope>NUCLEOTIDE SEQUENCE [LARGE SCALE GENOMIC DNA]</scope>
    <source>
        <strain evidence="11">17573</strain>
    </source>
</reference>
<reference evidence="12" key="1">
    <citation type="journal article" date="2007" name="Science">
        <title>Evolutionary and biomedical insights from the rhesus macaque genome.</title>
        <authorList>
            <person name="Gibbs R.A."/>
            <person name="Rogers J."/>
            <person name="Katze M.G."/>
            <person name="Bumgarner R."/>
            <person name="Weinstock G.M."/>
            <person name="Mardis E.R."/>
            <person name="Remington K.A."/>
            <person name="Strausberg R.L."/>
            <person name="Venter J.C."/>
            <person name="Wilson R.K."/>
            <person name="Batzer M.A."/>
            <person name="Bustamante C.D."/>
            <person name="Eichler E.E."/>
            <person name="Hahn M.W."/>
            <person name="Hardison R.C."/>
            <person name="Makova K.D."/>
            <person name="Miller W."/>
            <person name="Milosavljevic A."/>
            <person name="Palermo R.E."/>
            <person name="Siepel A."/>
            <person name="Sikela J.M."/>
            <person name="Attaway T."/>
            <person name="Bell S."/>
            <person name="Bernard K.E."/>
            <person name="Buhay C.J."/>
            <person name="Chandrabose M.N."/>
            <person name="Dao M."/>
            <person name="Davis C."/>
            <person name="Delehaunty K.D."/>
            <person name="Ding Y."/>
            <person name="Dinh H.H."/>
            <person name="Dugan-Rocha S."/>
            <person name="Fulton L.A."/>
            <person name="Gabisi R.A."/>
            <person name="Garner T.T."/>
            <person name="Godfrey J."/>
            <person name="Hawes A.C."/>
            <person name="Hernandez J."/>
            <person name="Hines S."/>
            <person name="Holder M."/>
            <person name="Hume J."/>
            <person name="Jhangiani S.N."/>
            <person name="Joshi V."/>
            <person name="Khan Z.M."/>
            <person name="Kirkness E.F."/>
            <person name="Cree A."/>
            <person name="Fowler R.G."/>
            <person name="Lee S."/>
            <person name="Lewis L.R."/>
            <person name="Li Z."/>
            <person name="Liu Y.-S."/>
            <person name="Moore S.M."/>
            <person name="Muzny D."/>
            <person name="Nazareth L.V."/>
            <person name="Ngo D.N."/>
            <person name="Okwuonu G.O."/>
            <person name="Pai G."/>
            <person name="Parker D."/>
            <person name="Paul H.A."/>
            <person name="Pfannkoch C."/>
            <person name="Pohl C.S."/>
            <person name="Rogers Y.-H.C."/>
            <person name="Ruiz S.J."/>
            <person name="Sabo A."/>
            <person name="Santibanez J."/>
            <person name="Schneider B.W."/>
            <person name="Smith S.M."/>
            <person name="Sodergren E."/>
            <person name="Svatek A.F."/>
            <person name="Utterback T.R."/>
            <person name="Vattathil S."/>
            <person name="Warren W."/>
            <person name="White C.S."/>
            <person name="Chinwalla A.T."/>
            <person name="Feng Y."/>
            <person name="Halpern A.L."/>
            <person name="Hillier L.W."/>
            <person name="Huang X."/>
            <person name="Minx P."/>
            <person name="Nelson J.O."/>
            <person name="Pepin K.H."/>
            <person name="Qin X."/>
            <person name="Sutton G.G."/>
            <person name="Venter E."/>
            <person name="Walenz B.P."/>
            <person name="Wallis J.W."/>
            <person name="Worley K.C."/>
            <person name="Yang S.-P."/>
            <person name="Jones S.M."/>
            <person name="Marra M.A."/>
            <person name="Rocchi M."/>
            <person name="Schein J.E."/>
            <person name="Baertsch R."/>
            <person name="Clarke L."/>
            <person name="Csuros M."/>
            <person name="Glasscock J."/>
            <person name="Harris R.A."/>
            <person name="Havlak P."/>
            <person name="Jackson A.R."/>
            <person name="Jiang H."/>
            <person name="Liu Y."/>
            <person name="Messina D.N."/>
            <person name="Shen Y."/>
            <person name="Song H.X.-Z."/>
            <person name="Wylie T."/>
            <person name="Zhang L."/>
            <person name="Birney E."/>
            <person name="Han K."/>
            <person name="Konkel M.K."/>
            <person name="Lee J."/>
            <person name="Smit A.F.A."/>
            <person name="Ullmer B."/>
            <person name="Wang H."/>
            <person name="Xing J."/>
            <person name="Burhans R."/>
            <person name="Cheng Z."/>
            <person name="Karro J.E."/>
            <person name="Ma J."/>
            <person name="Raney B."/>
            <person name="She X."/>
            <person name="Cox M.J."/>
            <person name="Demuth J.P."/>
            <person name="Dumas L.J."/>
            <person name="Han S.-G."/>
            <person name="Hopkins J."/>
            <person name="Karimpour-Fard A."/>
            <person name="Kim Y.H."/>
            <person name="Pollack J.R."/>
            <person name="Vinar T."/>
            <person name="Addo-Quaye C."/>
            <person name="Degenhardt J."/>
            <person name="Denby A."/>
            <person name="Hubisz M.J."/>
            <person name="Indap A."/>
            <person name="Kosiol C."/>
            <person name="Lahn B.T."/>
            <person name="Lawson H.A."/>
            <person name="Marklein A."/>
            <person name="Nielsen R."/>
            <person name="Vallender E.J."/>
            <person name="Clark A.G."/>
            <person name="Ferguson B."/>
            <person name="Hernandez R.D."/>
            <person name="Hirani K."/>
            <person name="Kehrer-Sawatzki H."/>
            <person name="Kolb J."/>
            <person name="Patil S."/>
            <person name="Pu L.-L."/>
            <person name="Ren Y."/>
            <person name="Smith D.G."/>
            <person name="Wheeler D.A."/>
            <person name="Schenck I."/>
            <person name="Ball E.V."/>
            <person name="Chen R."/>
            <person name="Cooper D.N."/>
            <person name="Giardine B."/>
            <person name="Hsu F."/>
            <person name="Kent W.J."/>
            <person name="Lesk A."/>
            <person name="Nelson D.L."/>
            <person name="O'brien W.E."/>
            <person name="Pruefer K."/>
            <person name="Stenson P.D."/>
            <person name="Wallace J.C."/>
            <person name="Ke H."/>
            <person name="Liu X.-M."/>
            <person name="Wang P."/>
            <person name="Xiang A.P."/>
            <person name="Yang F."/>
            <person name="Barber G.P."/>
            <person name="Haussler D."/>
            <person name="Karolchik D."/>
            <person name="Kern A.D."/>
            <person name="Kuhn R.M."/>
            <person name="Smith K.E."/>
            <person name="Zwieg A.S."/>
        </authorList>
    </citation>
    <scope>NUCLEOTIDE SEQUENCE [LARGE SCALE GENOMIC DNA]</scope>
    <source>
        <strain evidence="12">17573</strain>
    </source>
</reference>
<sequence>MLIGQFPLSPPSEHPGASPRRRGRAGDPKAGTGGPATCAGEPSTDRRRDPESRFPAPPPTPRAMDPKDRKKIQFSVPAPPSQLDPRQVEMIRRRRPTPAMLFRLSEHSSPEEEASPHQRASGEGHHLKSKRPNPCAYTPPSLKAVQRIAESHLQSISNLNENQASEEEDELGELRELGYPREEDEEEEEDDEEEEEEEDSQAEVLKVIRQSAGQKTTCGQGLEGPWERPPPLDEPERDGSSEDQVEDPALSGKAWECGMRRRGWDLGGWGQALSASLLAFQSLGRNLSALPPLSLAHKHPACISQEEVEGTSLLPRNPLYPHPVLCPSPRLLGLRLLTSRRLRLVCVCLFAHLWLMPREPGHLLPDAYPCQSFLHSPSGRWDVRQRALENPENREQGFALHNSPQILSPGHRRPTGQDPKIWGREVLRTLRYP</sequence>
<dbReference type="Proteomes" id="UP000006718">
    <property type="component" value="Chromosome 16"/>
</dbReference>
<keyword evidence="5" id="KW-0963">Cytoplasm</keyword>
<evidence type="ECO:0000313" key="12">
    <source>
        <dbReference type="Proteomes" id="UP000006718"/>
    </source>
</evidence>
<evidence type="ECO:0000256" key="6">
    <source>
        <dbReference type="ARBA" id="ARBA00022553"/>
    </source>
</evidence>
<dbReference type="GeneTree" id="ENSGT00730000111283"/>
<dbReference type="VEuPathDB" id="HostDB:ENSMMUG00000001405"/>
<dbReference type="GO" id="GO:0007165">
    <property type="term" value="P:signal transduction"/>
    <property type="evidence" value="ECO:0007669"/>
    <property type="project" value="InterPro"/>
</dbReference>
<dbReference type="GO" id="GO:0004864">
    <property type="term" value="F:protein phosphatase inhibitor activity"/>
    <property type="evidence" value="ECO:0007669"/>
    <property type="project" value="UniProtKB-KW"/>
</dbReference>
<feature type="compositionally biased region" description="Acidic residues" evidence="10">
    <location>
        <begin position="182"/>
        <end position="201"/>
    </location>
</feature>
<feature type="region of interest" description="Disordered" evidence="10">
    <location>
        <begin position="1"/>
        <end position="252"/>
    </location>
</feature>
<evidence type="ECO:0000313" key="13">
    <source>
        <dbReference type="VGNC" id="VGNC:76369"/>
    </source>
</evidence>
<keyword evidence="6" id="KW-0597">Phosphoprotein</keyword>
<reference evidence="11" key="3">
    <citation type="submission" date="2025-08" db="UniProtKB">
        <authorList>
            <consortium name="Ensembl"/>
        </authorList>
    </citation>
    <scope>IDENTIFICATION</scope>
    <source>
        <strain evidence="11">17573</strain>
    </source>
</reference>
<dbReference type="InParanoid" id="A0A5F8AVN2"/>
<feature type="compositionally biased region" description="Basic and acidic residues" evidence="10">
    <location>
        <begin position="43"/>
        <end position="52"/>
    </location>
</feature>
<dbReference type="AlphaFoldDB" id="A0A5F8AVN2"/>
<dbReference type="STRING" id="9544.ENSMMUP00000081131"/>
<comment type="subcellular location">
    <subcellularLocation>
        <location evidence="2">Cytoplasm</location>
    </subcellularLocation>
</comment>
<dbReference type="GO" id="GO:0005737">
    <property type="term" value="C:cytoplasm"/>
    <property type="evidence" value="ECO:0007669"/>
    <property type="project" value="UniProtKB-SubCell"/>
</dbReference>
<feature type="region of interest" description="Disordered" evidence="10">
    <location>
        <begin position="393"/>
        <end position="419"/>
    </location>
</feature>
<accession>A0A5F8AVN2</accession>
<feature type="compositionally biased region" description="Basic and acidic residues" evidence="10">
    <location>
        <begin position="104"/>
        <end position="126"/>
    </location>
</feature>
<evidence type="ECO:0000256" key="2">
    <source>
        <dbReference type="ARBA" id="ARBA00004496"/>
    </source>
</evidence>
<dbReference type="Pfam" id="PF05395">
    <property type="entry name" value="DARPP-32"/>
    <property type="match status" value="1"/>
</dbReference>
<evidence type="ECO:0000256" key="5">
    <source>
        <dbReference type="ARBA" id="ARBA00022490"/>
    </source>
</evidence>
<feature type="compositionally biased region" description="Acidic residues" evidence="10">
    <location>
        <begin position="233"/>
        <end position="246"/>
    </location>
</feature>
<dbReference type="PANTHER" id="PTHR15417:SF2">
    <property type="entry name" value="PROTEIN PHOSPHATASE 1 REGULATORY SUBUNIT 1B"/>
    <property type="match status" value="1"/>
</dbReference>
<name>A0A5F8AVN2_MACMU</name>
<gene>
    <name evidence="11 13" type="primary">PPP1R1B</name>
</gene>
<evidence type="ECO:0000256" key="1">
    <source>
        <dbReference type="ARBA" id="ARBA00002900"/>
    </source>
</evidence>
<evidence type="ECO:0000256" key="3">
    <source>
        <dbReference type="ARBA" id="ARBA00007775"/>
    </source>
</evidence>
<dbReference type="Bgee" id="ENSMMUG00000001405">
    <property type="expression patterns" value="Expressed in cerebellum and 18 other cell types or tissues"/>
</dbReference>
<evidence type="ECO:0000256" key="4">
    <source>
        <dbReference type="ARBA" id="ARBA00020090"/>
    </source>
</evidence>
<dbReference type="InterPro" id="IPR008466">
    <property type="entry name" value="PPP1R1A/B/C"/>
</dbReference>
<keyword evidence="7" id="KW-0650">Protein phosphatase inhibitor</keyword>
<feature type="compositionally biased region" description="Basic and acidic residues" evidence="10">
    <location>
        <begin position="172"/>
        <end position="181"/>
    </location>
</feature>
<evidence type="ECO:0000256" key="9">
    <source>
        <dbReference type="ARBA" id="ARBA00030254"/>
    </source>
</evidence>
<comment type="similarity">
    <text evidence="3">Belongs to the protein phosphatase inhibitor 1 family.</text>
</comment>
<dbReference type="ExpressionAtlas" id="A0A5F8AVN2">
    <property type="expression patterns" value="baseline"/>
</dbReference>
<evidence type="ECO:0000256" key="10">
    <source>
        <dbReference type="SAM" id="MobiDB-lite"/>
    </source>
</evidence>
<proteinExistence type="inferred from homology"/>
<organism evidence="11 12">
    <name type="scientific">Macaca mulatta</name>
    <name type="common">Rhesus macaque</name>
    <dbReference type="NCBI Taxonomy" id="9544"/>
    <lineage>
        <taxon>Eukaryota</taxon>
        <taxon>Metazoa</taxon>
        <taxon>Chordata</taxon>
        <taxon>Craniata</taxon>
        <taxon>Vertebrata</taxon>
        <taxon>Euteleostomi</taxon>
        <taxon>Mammalia</taxon>
        <taxon>Eutheria</taxon>
        <taxon>Euarchontoglires</taxon>
        <taxon>Primates</taxon>
        <taxon>Haplorrhini</taxon>
        <taxon>Catarrhini</taxon>
        <taxon>Cercopithecidae</taxon>
        <taxon>Cercopithecinae</taxon>
        <taxon>Macaca</taxon>
    </lineage>
</organism>
<reference evidence="11" key="4">
    <citation type="submission" date="2025-09" db="UniProtKB">
        <authorList>
            <consortium name="Ensembl"/>
        </authorList>
    </citation>
    <scope>IDENTIFICATION</scope>
    <source>
        <strain evidence="11">17573</strain>
    </source>
</reference>
<evidence type="ECO:0000256" key="8">
    <source>
        <dbReference type="ARBA" id="ARBA00029874"/>
    </source>
</evidence>
<comment type="function">
    <text evidence="1">Inhibitor of protein-phosphatase 1.</text>
</comment>
<dbReference type="Ensembl" id="ENSMMUT00000097837.1">
    <property type="protein sequence ID" value="ENSMMUP00000081131.1"/>
    <property type="gene ID" value="ENSMMUG00000001405.4"/>
</dbReference>
<evidence type="ECO:0000256" key="7">
    <source>
        <dbReference type="ARBA" id="ARBA00023272"/>
    </source>
</evidence>
<dbReference type="VGNC" id="VGNC:76369">
    <property type="gene designation" value="PPP1R1B"/>
</dbReference>
<dbReference type="PANTHER" id="PTHR15417">
    <property type="entry name" value="PROTEIN PHOSPHATASE INHIBITOR AND DOPAMINE- AND CAMP-REGULATED NEURONAL PHOSPHOPROTEIN"/>
    <property type="match status" value="1"/>
</dbReference>
<protein>
    <recommendedName>
        <fullName evidence="4">Protein phosphatase 1 regulatory subunit 1B</fullName>
    </recommendedName>
    <alternativeName>
        <fullName evidence="8">DARPP-32</fullName>
    </alternativeName>
    <alternativeName>
        <fullName evidence="9">Dopamine- and cAMP-regulated neuronal phosphoprotein</fullName>
    </alternativeName>
</protein>
<keyword evidence="12" id="KW-1185">Reference proteome</keyword>